<evidence type="ECO:0000256" key="8">
    <source>
        <dbReference type="SAM" id="MobiDB-lite"/>
    </source>
</evidence>
<keyword evidence="2" id="KW-0227">DNA damage</keyword>
<dbReference type="EMBL" id="JAVDPF010000008">
    <property type="protein sequence ID" value="KAL1880893.1"/>
    <property type="molecule type" value="Genomic_DNA"/>
</dbReference>
<comment type="subcellular location">
    <subcellularLocation>
        <location evidence="1">Nucleus</location>
    </subcellularLocation>
</comment>
<feature type="compositionally biased region" description="Pro residues" evidence="8">
    <location>
        <begin position="435"/>
        <end position="444"/>
    </location>
</feature>
<keyword evidence="12" id="KW-1185">Reference proteome</keyword>
<evidence type="ECO:0000256" key="2">
    <source>
        <dbReference type="ARBA" id="ARBA00022763"/>
    </source>
</evidence>
<dbReference type="InterPro" id="IPR038051">
    <property type="entry name" value="XRCC4-like_N_sf"/>
</dbReference>
<gene>
    <name evidence="11" type="ORF">Plec18167_003428</name>
</gene>
<proteinExistence type="inferred from homology"/>
<feature type="domain" description="XLF-like coiled-coil region" evidence="10">
    <location>
        <begin position="125"/>
        <end position="177"/>
    </location>
</feature>
<organism evidence="11 12">
    <name type="scientific">Paecilomyces lecythidis</name>
    <dbReference type="NCBI Taxonomy" id="3004212"/>
    <lineage>
        <taxon>Eukaryota</taxon>
        <taxon>Fungi</taxon>
        <taxon>Dikarya</taxon>
        <taxon>Ascomycota</taxon>
        <taxon>Pezizomycotina</taxon>
        <taxon>Eurotiomycetes</taxon>
        <taxon>Eurotiomycetidae</taxon>
        <taxon>Eurotiales</taxon>
        <taxon>Thermoascaceae</taxon>
        <taxon>Paecilomyces</taxon>
    </lineage>
</organism>
<dbReference type="PANTHER" id="PTHR32235">
    <property type="entry name" value="NON-HOMOLOGOUS END-JOINING FACTOR 1"/>
    <property type="match status" value="1"/>
</dbReference>
<protein>
    <recommendedName>
        <fullName evidence="7">Non-homologous end-joining factor 1</fullName>
    </recommendedName>
</protein>
<dbReference type="Pfam" id="PF21928">
    <property type="entry name" value="XLF_CC"/>
    <property type="match status" value="1"/>
</dbReference>
<dbReference type="Pfam" id="PF09302">
    <property type="entry name" value="XLF"/>
    <property type="match status" value="1"/>
</dbReference>
<feature type="compositionally biased region" description="Basic and acidic residues" evidence="8">
    <location>
        <begin position="308"/>
        <end position="318"/>
    </location>
</feature>
<name>A0ABR3XY00_9EURO</name>
<keyword evidence="3" id="KW-0238">DNA-binding</keyword>
<comment type="caution">
    <text evidence="11">The sequence shown here is derived from an EMBL/GenBank/DDBJ whole genome shotgun (WGS) entry which is preliminary data.</text>
</comment>
<dbReference type="CDD" id="cd22285">
    <property type="entry name" value="HD_XLF_N"/>
    <property type="match status" value="1"/>
</dbReference>
<comment type="similarity">
    <text evidence="6">Belongs to the XRCC4-XLF family. XLF subfamily.</text>
</comment>
<dbReference type="InterPro" id="IPR015381">
    <property type="entry name" value="XLF-like_N"/>
</dbReference>
<feature type="compositionally biased region" description="Acidic residues" evidence="8">
    <location>
        <begin position="385"/>
        <end position="398"/>
    </location>
</feature>
<evidence type="ECO:0000256" key="7">
    <source>
        <dbReference type="ARBA" id="ARBA00044529"/>
    </source>
</evidence>
<feature type="compositionally biased region" description="Basic and acidic residues" evidence="8">
    <location>
        <begin position="535"/>
        <end position="565"/>
    </location>
</feature>
<evidence type="ECO:0000259" key="9">
    <source>
        <dbReference type="Pfam" id="PF09302"/>
    </source>
</evidence>
<feature type="domain" description="XLF-like N-terminal" evidence="9">
    <location>
        <begin position="5"/>
        <end position="122"/>
    </location>
</feature>
<reference evidence="11 12" key="1">
    <citation type="journal article" date="2024" name="IMA Fungus">
        <title>IMA Genome - F19 : A genome assembly and annotation guide to empower mycologists, including annotated draft genome sequences of Ceratocystis pirilliformis, Diaporthe australafricana, Fusarium ophioides, Paecilomyces lecythidis, and Sporothrix stenoceras.</title>
        <authorList>
            <person name="Aylward J."/>
            <person name="Wilson A.M."/>
            <person name="Visagie C.M."/>
            <person name="Spraker J."/>
            <person name="Barnes I."/>
            <person name="Buitendag C."/>
            <person name="Ceriani C."/>
            <person name="Del Mar Angel L."/>
            <person name="du Plessis D."/>
            <person name="Fuchs T."/>
            <person name="Gasser K."/>
            <person name="Kramer D."/>
            <person name="Li W."/>
            <person name="Munsamy K."/>
            <person name="Piso A."/>
            <person name="Price J.L."/>
            <person name="Sonnekus B."/>
            <person name="Thomas C."/>
            <person name="van der Nest A."/>
            <person name="van Dijk A."/>
            <person name="van Heerden A."/>
            <person name="van Vuuren N."/>
            <person name="Yilmaz N."/>
            <person name="Duong T.A."/>
            <person name="van der Merwe N.A."/>
            <person name="Wingfield M.J."/>
            <person name="Wingfield B.D."/>
        </authorList>
    </citation>
    <scope>NUCLEOTIDE SEQUENCE [LARGE SCALE GENOMIC DNA]</scope>
    <source>
        <strain evidence="11 12">CMW 18167</strain>
    </source>
</reference>
<evidence type="ECO:0000256" key="3">
    <source>
        <dbReference type="ARBA" id="ARBA00023125"/>
    </source>
</evidence>
<evidence type="ECO:0000256" key="1">
    <source>
        <dbReference type="ARBA" id="ARBA00004123"/>
    </source>
</evidence>
<accession>A0ABR3XY00</accession>
<sequence>MPPTWRKLPLPEKDGLPPLLFKYISSSQGYKIYLTDLTYIWTERLNHKQVLQRAEEEAASIDPSEDAEQFKVLLQKVEDALCGAEGTSLTLNAGAKSNSLELTTKSQLPAPLHALQWTLYMTRGPQSSLTRELLLPLLIEEASRERRQKSLLDHLKEKDWVIGKVFDKIESSGLDLSTVFPGTAGLRAGKRGTTRAQAEKLIRGVAPFDEKSWKNETSKDSVDTELAPKLVEELSNNTGSSDLRSLKPASDAWWEDVTVGSRAPQSRGEKKEVPQKEPAPSSKKGKDTKRDEDSDDEFQRQATPPHLKRTEDDRHERPPPVTDTPRKSPTISPSTSPEKPTLKPKSKGLGVIGGPKPTKKEPPRPPSSTASEASEPSHRSPVPEPDLDQEIASEDEEETKPPPNPKPQRAEKELASKPRSRGLGVIGGKKAKAPSPSPSPSPPPEKSKPKSPSAAPGADSASPSPQKPKPRGKLGTIGGGARGKTIPSRPAQEAVPAAAESTESDAEDDLDRVPAARKTKPPSRSSSPPAPPAVKQEKEPERELTAQEKANKKREQLKRELEAKSKAPAKKKRKF</sequence>
<dbReference type="InterPro" id="IPR052287">
    <property type="entry name" value="NHEJ_factor"/>
</dbReference>
<dbReference type="Proteomes" id="UP001583193">
    <property type="component" value="Unassembled WGS sequence"/>
</dbReference>
<evidence type="ECO:0000256" key="4">
    <source>
        <dbReference type="ARBA" id="ARBA00023204"/>
    </source>
</evidence>
<feature type="region of interest" description="Disordered" evidence="8">
    <location>
        <begin position="256"/>
        <end position="575"/>
    </location>
</feature>
<feature type="compositionally biased region" description="Polar residues" evidence="8">
    <location>
        <begin position="327"/>
        <end position="338"/>
    </location>
</feature>
<dbReference type="PANTHER" id="PTHR32235:SF1">
    <property type="entry name" value="NON-HOMOLOGOUS END-JOINING FACTOR 1"/>
    <property type="match status" value="1"/>
</dbReference>
<evidence type="ECO:0000313" key="11">
    <source>
        <dbReference type="EMBL" id="KAL1880893.1"/>
    </source>
</evidence>
<dbReference type="PRINTS" id="PR01217">
    <property type="entry name" value="PRICHEXTENSN"/>
</dbReference>
<evidence type="ECO:0000259" key="10">
    <source>
        <dbReference type="Pfam" id="PF21928"/>
    </source>
</evidence>
<feature type="compositionally biased region" description="Low complexity" evidence="8">
    <location>
        <begin position="450"/>
        <end position="464"/>
    </location>
</feature>
<evidence type="ECO:0000313" key="12">
    <source>
        <dbReference type="Proteomes" id="UP001583193"/>
    </source>
</evidence>
<evidence type="ECO:0000256" key="6">
    <source>
        <dbReference type="ARBA" id="ARBA00025747"/>
    </source>
</evidence>
<evidence type="ECO:0000256" key="5">
    <source>
        <dbReference type="ARBA" id="ARBA00023242"/>
    </source>
</evidence>
<keyword evidence="4" id="KW-0234">DNA repair</keyword>
<keyword evidence="5" id="KW-0539">Nucleus</keyword>
<dbReference type="Gene3D" id="2.170.210.10">
    <property type="entry name" value="DNA double-strand break repair and VJ recombination XRCC4, N-terminal"/>
    <property type="match status" value="1"/>
</dbReference>
<dbReference type="InterPro" id="IPR053829">
    <property type="entry name" value="XLF-like_CC"/>
</dbReference>